<proteinExistence type="predicted"/>
<evidence type="ECO:0000313" key="2">
    <source>
        <dbReference type="EMBL" id="KRY31681.1"/>
    </source>
</evidence>
<dbReference type="AlphaFoldDB" id="A0A0V1B421"/>
<accession>A0A0V1B421</accession>
<reference evidence="2 3" key="1">
    <citation type="submission" date="2015-01" db="EMBL/GenBank/DDBJ databases">
        <title>Evolution of Trichinella species and genotypes.</title>
        <authorList>
            <person name="Korhonen P.K."/>
            <person name="Edoardo P."/>
            <person name="Giuseppe L.R."/>
            <person name="Gasser R.B."/>
        </authorList>
    </citation>
    <scope>NUCLEOTIDE SEQUENCE [LARGE SCALE GENOMIC DNA]</scope>
    <source>
        <strain evidence="2">ISS3</strain>
    </source>
</reference>
<comment type="caution">
    <text evidence="2">The sequence shown here is derived from an EMBL/GenBank/DDBJ whole genome shotgun (WGS) entry which is preliminary data.</text>
</comment>
<dbReference type="EMBL" id="JYDH01000113">
    <property type="protein sequence ID" value="KRY31681.1"/>
    <property type="molecule type" value="Genomic_DNA"/>
</dbReference>
<evidence type="ECO:0000256" key="1">
    <source>
        <dbReference type="SAM" id="MobiDB-lite"/>
    </source>
</evidence>
<dbReference type="Proteomes" id="UP000054776">
    <property type="component" value="Unassembled WGS sequence"/>
</dbReference>
<sequence>MKPPPHPPTPLLLSSSRWDYLRQFFLNYGSPRNGHLKMSPWSTSSASTDPWGSVHLTGQRKNVRKQRNRLNVEVRDFRLKLINLELSINNAFAATLETDSSH</sequence>
<feature type="compositionally biased region" description="Polar residues" evidence="1">
    <location>
        <begin position="40"/>
        <end position="50"/>
    </location>
</feature>
<evidence type="ECO:0000313" key="3">
    <source>
        <dbReference type="Proteomes" id="UP000054776"/>
    </source>
</evidence>
<dbReference type="InParanoid" id="A0A0V1B421"/>
<protein>
    <submittedName>
        <fullName evidence="2">Uncharacterized protein</fullName>
    </submittedName>
</protein>
<gene>
    <name evidence="2" type="ORF">T01_12111</name>
</gene>
<feature type="region of interest" description="Disordered" evidence="1">
    <location>
        <begin position="37"/>
        <end position="62"/>
    </location>
</feature>
<organism evidence="2 3">
    <name type="scientific">Trichinella spiralis</name>
    <name type="common">Trichina worm</name>
    <dbReference type="NCBI Taxonomy" id="6334"/>
    <lineage>
        <taxon>Eukaryota</taxon>
        <taxon>Metazoa</taxon>
        <taxon>Ecdysozoa</taxon>
        <taxon>Nematoda</taxon>
        <taxon>Enoplea</taxon>
        <taxon>Dorylaimia</taxon>
        <taxon>Trichinellida</taxon>
        <taxon>Trichinellidae</taxon>
        <taxon>Trichinella</taxon>
    </lineage>
</organism>
<name>A0A0V1B421_TRISP</name>
<keyword evidence="3" id="KW-1185">Reference proteome</keyword>